<dbReference type="Proteomes" id="UP001295423">
    <property type="component" value="Unassembled WGS sequence"/>
</dbReference>
<feature type="compositionally biased region" description="Polar residues" evidence="1">
    <location>
        <begin position="43"/>
        <end position="54"/>
    </location>
</feature>
<feature type="region of interest" description="Disordered" evidence="1">
    <location>
        <begin position="225"/>
        <end position="325"/>
    </location>
</feature>
<evidence type="ECO:0000313" key="2">
    <source>
        <dbReference type="EMBL" id="CAJ1939251.1"/>
    </source>
</evidence>
<organism evidence="2 3">
    <name type="scientific">Cylindrotheca closterium</name>
    <dbReference type="NCBI Taxonomy" id="2856"/>
    <lineage>
        <taxon>Eukaryota</taxon>
        <taxon>Sar</taxon>
        <taxon>Stramenopiles</taxon>
        <taxon>Ochrophyta</taxon>
        <taxon>Bacillariophyta</taxon>
        <taxon>Bacillariophyceae</taxon>
        <taxon>Bacillariophycidae</taxon>
        <taxon>Bacillariales</taxon>
        <taxon>Bacillariaceae</taxon>
        <taxon>Cylindrotheca</taxon>
    </lineage>
</organism>
<evidence type="ECO:0000256" key="1">
    <source>
        <dbReference type="SAM" id="MobiDB-lite"/>
    </source>
</evidence>
<feature type="compositionally biased region" description="Polar residues" evidence="1">
    <location>
        <begin position="427"/>
        <end position="439"/>
    </location>
</feature>
<feature type="compositionally biased region" description="Basic and acidic residues" evidence="1">
    <location>
        <begin position="257"/>
        <end position="279"/>
    </location>
</feature>
<gene>
    <name evidence="2" type="ORF">CYCCA115_LOCUS6503</name>
</gene>
<sequence length="486" mass="53664">MVEDMRPRQDNADDLSRKLEEFDKRMTFDISERLTAELLVVGSTKSTRPSSKTNPDPDAGFLADSDGEGIQNSTHTEHSESQNNERALEALMSTPRKSCKKSAIPPGGGGARTPLRQGKRSLLKGFKLEMKSARKVDDEIVKTKAEDILLSLSTPKAGPKAKKSCSKHMSDELWKTVMCDAKSIHSPLGKRAKEDHPKRSPIVNPNLAQLEPTALDRRIQRHGLNKTNGLNKTTSHLPSLHVKGRPTIQKANSNHSLGDKKEKVSLGRSGSCHELRAKTGDFGSQHHGRRRIPRMHSSTSLGSRRRLRKTDSNRSMGRSSKENQDLVKRSIDAALVVTSEDILSLAVTDPTLPQTALQPLPLDKRPDSPRRVSNEPRKKVSRRVLKNDSGAKRVVVDKQSRPTRDSSVGPVRVGRRSSRQQARQVANSLQRSNSTSKLETTGRSKQGDIISPPSRRGSKTAGKRRSYQRQKSSSSAIGKVGDQSKE</sequence>
<feature type="compositionally biased region" description="Basic residues" evidence="1">
    <location>
        <begin position="456"/>
        <end position="468"/>
    </location>
</feature>
<feature type="compositionally biased region" description="Basic and acidic residues" evidence="1">
    <location>
        <begin position="385"/>
        <end position="404"/>
    </location>
</feature>
<feature type="region of interest" description="Disordered" evidence="1">
    <location>
        <begin position="41"/>
        <end position="119"/>
    </location>
</feature>
<feature type="region of interest" description="Disordered" evidence="1">
    <location>
        <begin position="354"/>
        <end position="486"/>
    </location>
</feature>
<feature type="compositionally biased region" description="Polar residues" evidence="1">
    <location>
        <begin position="225"/>
        <end position="237"/>
    </location>
</feature>
<feature type="compositionally biased region" description="Basic and acidic residues" evidence="1">
    <location>
        <begin position="362"/>
        <end position="378"/>
    </location>
</feature>
<reference evidence="2" key="1">
    <citation type="submission" date="2023-08" db="EMBL/GenBank/DDBJ databases">
        <authorList>
            <person name="Audoor S."/>
            <person name="Bilcke G."/>
        </authorList>
    </citation>
    <scope>NUCLEOTIDE SEQUENCE</scope>
</reference>
<accession>A0AAD2FL41</accession>
<comment type="caution">
    <text evidence="2">The sequence shown here is derived from an EMBL/GenBank/DDBJ whole genome shotgun (WGS) entry which is preliminary data.</text>
</comment>
<protein>
    <submittedName>
        <fullName evidence="2">Uncharacterized protein</fullName>
    </submittedName>
</protein>
<proteinExistence type="predicted"/>
<dbReference type="EMBL" id="CAKOGP040000779">
    <property type="protein sequence ID" value="CAJ1939251.1"/>
    <property type="molecule type" value="Genomic_DNA"/>
</dbReference>
<name>A0AAD2FL41_9STRA</name>
<evidence type="ECO:0000313" key="3">
    <source>
        <dbReference type="Proteomes" id="UP001295423"/>
    </source>
</evidence>
<keyword evidence="3" id="KW-1185">Reference proteome</keyword>
<dbReference type="AlphaFoldDB" id="A0AAD2FL41"/>